<organism evidence="1 2">
    <name type="scientific">Paecilomyces lecythidis</name>
    <dbReference type="NCBI Taxonomy" id="3004212"/>
    <lineage>
        <taxon>Eukaryota</taxon>
        <taxon>Fungi</taxon>
        <taxon>Dikarya</taxon>
        <taxon>Ascomycota</taxon>
        <taxon>Pezizomycotina</taxon>
        <taxon>Eurotiomycetes</taxon>
        <taxon>Eurotiomycetidae</taxon>
        <taxon>Eurotiales</taxon>
        <taxon>Thermoascaceae</taxon>
        <taxon>Paecilomyces</taxon>
    </lineage>
</organism>
<dbReference type="Proteomes" id="UP001583193">
    <property type="component" value="Unassembled WGS sequence"/>
</dbReference>
<dbReference type="InterPro" id="IPR053157">
    <property type="entry name" value="Sterol_Uptake_Regulator"/>
</dbReference>
<accession>A0ABR3Y6P8</accession>
<evidence type="ECO:0000313" key="1">
    <source>
        <dbReference type="EMBL" id="KAL1883616.1"/>
    </source>
</evidence>
<protein>
    <submittedName>
        <fullName evidence="1">Uncharacterized protein</fullName>
    </submittedName>
</protein>
<name>A0ABR3Y6P8_9EURO</name>
<dbReference type="EMBL" id="JAVDPF010000005">
    <property type="protein sequence ID" value="KAL1883616.1"/>
    <property type="molecule type" value="Genomic_DNA"/>
</dbReference>
<sequence>MKRHWVSSHGCAGRENEDWYPVPMQTFFRGNLLSYFTDPCLNSTNAACSSPTKRLTTAKVFLSTLCKERLYAVDLDTHDALLFQHFVMSTSTTIATDESTKEVWQKVVPPLAGRFDFLMHAILACAALHLVHLDHPNRSAILMKAITHFDAALPLYRSTLAKLQDESAEAILAFAQLLAVNSFALQDENEQLLLVRLHNVEDLPAWLYFARNGCEVLSEFWDHLEQGPLKSLIAAWEEPLVSISHDVKSKWSDYLLSLIPPPASANAWPQEVVQVYTNAATSLSHTFSIADALDAQFTSWHILFIWPMEVSTEFITLLSACHPGMLILVAHYCILLRQLETVWYFKGRAKDLLDTVKSHLGEEYHHCIALPMREVANLYT</sequence>
<reference evidence="1 2" key="1">
    <citation type="journal article" date="2024" name="IMA Fungus">
        <title>IMA Genome - F19 : A genome assembly and annotation guide to empower mycologists, including annotated draft genome sequences of Ceratocystis pirilliformis, Diaporthe australafricana, Fusarium ophioides, Paecilomyces lecythidis, and Sporothrix stenoceras.</title>
        <authorList>
            <person name="Aylward J."/>
            <person name="Wilson A.M."/>
            <person name="Visagie C.M."/>
            <person name="Spraker J."/>
            <person name="Barnes I."/>
            <person name="Buitendag C."/>
            <person name="Ceriani C."/>
            <person name="Del Mar Angel L."/>
            <person name="du Plessis D."/>
            <person name="Fuchs T."/>
            <person name="Gasser K."/>
            <person name="Kramer D."/>
            <person name="Li W."/>
            <person name="Munsamy K."/>
            <person name="Piso A."/>
            <person name="Price J.L."/>
            <person name="Sonnekus B."/>
            <person name="Thomas C."/>
            <person name="van der Nest A."/>
            <person name="van Dijk A."/>
            <person name="van Heerden A."/>
            <person name="van Vuuren N."/>
            <person name="Yilmaz N."/>
            <person name="Duong T.A."/>
            <person name="van der Merwe N.A."/>
            <person name="Wingfield M.J."/>
            <person name="Wingfield B.D."/>
        </authorList>
    </citation>
    <scope>NUCLEOTIDE SEQUENCE [LARGE SCALE GENOMIC DNA]</scope>
    <source>
        <strain evidence="1 2">CMW 18167</strain>
    </source>
</reference>
<dbReference type="PANTHER" id="PTHR47784">
    <property type="entry name" value="STEROL UPTAKE CONTROL PROTEIN 2"/>
    <property type="match status" value="1"/>
</dbReference>
<gene>
    <name evidence="1" type="ORF">Plec18167_002623</name>
</gene>
<evidence type="ECO:0000313" key="2">
    <source>
        <dbReference type="Proteomes" id="UP001583193"/>
    </source>
</evidence>
<proteinExistence type="predicted"/>
<dbReference type="PANTHER" id="PTHR47784:SF5">
    <property type="entry name" value="STEROL UPTAKE CONTROL PROTEIN 2"/>
    <property type="match status" value="1"/>
</dbReference>
<dbReference type="Pfam" id="PF11951">
    <property type="entry name" value="Fungal_trans_2"/>
    <property type="match status" value="1"/>
</dbReference>
<keyword evidence="2" id="KW-1185">Reference proteome</keyword>
<dbReference type="InterPro" id="IPR021858">
    <property type="entry name" value="Fun_TF"/>
</dbReference>
<comment type="caution">
    <text evidence="1">The sequence shown here is derived from an EMBL/GenBank/DDBJ whole genome shotgun (WGS) entry which is preliminary data.</text>
</comment>